<dbReference type="PROSITE" id="PS50088">
    <property type="entry name" value="ANK_REPEAT"/>
    <property type="match status" value="2"/>
</dbReference>
<dbReference type="PROSITE" id="PS50297">
    <property type="entry name" value="ANK_REP_REGION"/>
    <property type="match status" value="1"/>
</dbReference>
<dbReference type="Proteomes" id="UP000053593">
    <property type="component" value="Unassembled WGS sequence"/>
</dbReference>
<dbReference type="HOGENOM" id="CLU_000134_45_11_1"/>
<dbReference type="EMBL" id="KN834824">
    <property type="protein sequence ID" value="KIK53779.1"/>
    <property type="molecule type" value="Genomic_DNA"/>
</dbReference>
<evidence type="ECO:0000256" key="1">
    <source>
        <dbReference type="ARBA" id="ARBA00022737"/>
    </source>
</evidence>
<sequence length="52" mass="5288">MELVKYLLQAGADVNAQGGFYGTALQAAAYEGKIGIVKCLLQAGADVNTQGG</sequence>
<dbReference type="InterPro" id="IPR036770">
    <property type="entry name" value="Ankyrin_rpt-contain_sf"/>
</dbReference>
<name>A0A0D0BVT3_9AGAR</name>
<proteinExistence type="predicted"/>
<reference evidence="4 5" key="1">
    <citation type="submission" date="2014-04" db="EMBL/GenBank/DDBJ databases">
        <title>Evolutionary Origins and Diversification of the Mycorrhizal Mutualists.</title>
        <authorList>
            <consortium name="DOE Joint Genome Institute"/>
            <consortium name="Mycorrhizal Genomics Consortium"/>
            <person name="Kohler A."/>
            <person name="Kuo A."/>
            <person name="Nagy L.G."/>
            <person name="Floudas D."/>
            <person name="Copeland A."/>
            <person name="Barry K.W."/>
            <person name="Cichocki N."/>
            <person name="Veneault-Fourrey C."/>
            <person name="LaButti K."/>
            <person name="Lindquist E.A."/>
            <person name="Lipzen A."/>
            <person name="Lundell T."/>
            <person name="Morin E."/>
            <person name="Murat C."/>
            <person name="Riley R."/>
            <person name="Ohm R."/>
            <person name="Sun H."/>
            <person name="Tunlid A."/>
            <person name="Henrissat B."/>
            <person name="Grigoriev I.V."/>
            <person name="Hibbett D.S."/>
            <person name="Martin F."/>
        </authorList>
    </citation>
    <scope>NUCLEOTIDE SEQUENCE [LARGE SCALE GENOMIC DNA]</scope>
    <source>
        <strain evidence="4 5">FD-317 M1</strain>
    </source>
</reference>
<evidence type="ECO:0000256" key="3">
    <source>
        <dbReference type="PROSITE-ProRule" id="PRU00023"/>
    </source>
</evidence>
<dbReference type="Pfam" id="PF12796">
    <property type="entry name" value="Ank_2"/>
    <property type="match status" value="1"/>
</dbReference>
<feature type="non-terminal residue" evidence="4">
    <location>
        <position position="52"/>
    </location>
</feature>
<protein>
    <recommendedName>
        <fullName evidence="6">Ankyrin</fullName>
    </recommendedName>
</protein>
<dbReference type="AlphaFoldDB" id="A0A0D0BVT3"/>
<evidence type="ECO:0000313" key="5">
    <source>
        <dbReference type="Proteomes" id="UP000053593"/>
    </source>
</evidence>
<keyword evidence="1" id="KW-0677">Repeat</keyword>
<feature type="repeat" description="ANK" evidence="3">
    <location>
        <begin position="23"/>
        <end position="52"/>
    </location>
</feature>
<evidence type="ECO:0008006" key="6">
    <source>
        <dbReference type="Google" id="ProtNLM"/>
    </source>
</evidence>
<evidence type="ECO:0000313" key="4">
    <source>
        <dbReference type="EMBL" id="KIK53779.1"/>
    </source>
</evidence>
<dbReference type="Gene3D" id="1.25.40.20">
    <property type="entry name" value="Ankyrin repeat-containing domain"/>
    <property type="match status" value="1"/>
</dbReference>
<feature type="repeat" description="ANK" evidence="3">
    <location>
        <begin position="1"/>
        <end position="19"/>
    </location>
</feature>
<organism evidence="4 5">
    <name type="scientific">Collybiopsis luxurians FD-317 M1</name>
    <dbReference type="NCBI Taxonomy" id="944289"/>
    <lineage>
        <taxon>Eukaryota</taxon>
        <taxon>Fungi</taxon>
        <taxon>Dikarya</taxon>
        <taxon>Basidiomycota</taxon>
        <taxon>Agaricomycotina</taxon>
        <taxon>Agaricomycetes</taxon>
        <taxon>Agaricomycetidae</taxon>
        <taxon>Agaricales</taxon>
        <taxon>Marasmiineae</taxon>
        <taxon>Omphalotaceae</taxon>
        <taxon>Collybiopsis</taxon>
        <taxon>Collybiopsis luxurians</taxon>
    </lineage>
</organism>
<accession>A0A0D0BVT3</accession>
<dbReference type="SUPFAM" id="SSF48403">
    <property type="entry name" value="Ankyrin repeat"/>
    <property type="match status" value="1"/>
</dbReference>
<keyword evidence="5" id="KW-1185">Reference proteome</keyword>
<dbReference type="OrthoDB" id="194358at2759"/>
<keyword evidence="2 3" id="KW-0040">ANK repeat</keyword>
<gene>
    <name evidence="4" type="ORF">GYMLUDRAFT_178406</name>
</gene>
<dbReference type="PANTHER" id="PTHR24171">
    <property type="entry name" value="ANKYRIN REPEAT DOMAIN-CONTAINING PROTEIN 39-RELATED"/>
    <property type="match status" value="1"/>
</dbReference>
<dbReference type="InterPro" id="IPR002110">
    <property type="entry name" value="Ankyrin_rpt"/>
</dbReference>
<evidence type="ECO:0000256" key="2">
    <source>
        <dbReference type="ARBA" id="ARBA00023043"/>
    </source>
</evidence>